<gene>
    <name evidence="5" type="ORF">NEMVEDRAFT_v1g225725</name>
</gene>
<dbReference type="InterPro" id="IPR033756">
    <property type="entry name" value="YlxH/NBP35"/>
</dbReference>
<dbReference type="FunFam" id="2.70.40.10:FF:000001">
    <property type="entry name" value="dCTP deaminase"/>
    <property type="match status" value="1"/>
</dbReference>
<dbReference type="Pfam" id="PF22769">
    <property type="entry name" value="DCD"/>
    <property type="match status" value="1"/>
</dbReference>
<dbReference type="InterPro" id="IPR011962">
    <property type="entry name" value="dCTP_deaminase"/>
</dbReference>
<keyword evidence="6" id="KW-1185">Reference proteome</keyword>
<dbReference type="InterPro" id="IPR036157">
    <property type="entry name" value="dUTPase-like_sf"/>
</dbReference>
<dbReference type="Pfam" id="PF10609">
    <property type="entry name" value="ParA"/>
    <property type="match status" value="1"/>
</dbReference>
<dbReference type="STRING" id="45351.A8DVJ7"/>
<dbReference type="InParanoid" id="A8DVJ7"/>
<dbReference type="PANTHER" id="PTHR42680">
    <property type="entry name" value="DCTP DEAMINASE"/>
    <property type="match status" value="1"/>
</dbReference>
<evidence type="ECO:0000313" key="6">
    <source>
        <dbReference type="Proteomes" id="UP000001593"/>
    </source>
</evidence>
<dbReference type="GO" id="GO:0006235">
    <property type="term" value="P:dTTP biosynthetic process"/>
    <property type="evidence" value="ECO:0000318"/>
    <property type="project" value="GO_Central"/>
</dbReference>
<dbReference type="NCBIfam" id="TIGR02274">
    <property type="entry name" value="dCTP_deam"/>
    <property type="match status" value="1"/>
</dbReference>
<keyword evidence="4" id="KW-0546">Nucleotide metabolism</keyword>
<evidence type="ECO:0000256" key="2">
    <source>
        <dbReference type="ARBA" id="ARBA00022801"/>
    </source>
</evidence>
<dbReference type="Gene3D" id="2.70.40.10">
    <property type="match status" value="1"/>
</dbReference>
<dbReference type="GO" id="GO:0005524">
    <property type="term" value="F:ATP binding"/>
    <property type="evidence" value="ECO:0007669"/>
    <property type="project" value="UniProtKB-KW"/>
</dbReference>
<dbReference type="Proteomes" id="UP000001593">
    <property type="component" value="Unassembled WGS sequence"/>
</dbReference>
<dbReference type="AlphaFoldDB" id="A8DVJ7"/>
<protein>
    <recommendedName>
        <fullName evidence="7">Deoxycytidine triphosphate deaminase</fullName>
    </recommendedName>
</protein>
<keyword evidence="2" id="KW-0378">Hydrolase</keyword>
<dbReference type="InterPro" id="IPR027417">
    <property type="entry name" value="P-loop_NTPase"/>
</dbReference>
<sequence length="306" mass="33564">MAVHICSNCGHAEHLFGEGGGEKLAAQFGVDLLASLPLSMAIRMQSDGGKPTTVADPESQIAMIYQETARNVGARIAQATDRRFAVLRAAVAQEPLNPAAGPGKMRALFTLRYSRTTAMSIKSDKWIRRMAQEHGMIEPFVERQVRAEGAQPLISYGVSSYGYDVRCADEFKVFTNINSATVDPKNFDEKSFVDVKSDVCIIPPNSFALARTVEFFRIPRDVLTICLGKSTYARCGIIVNVTPLEPEWEGHVTLEFSNTTTLPAKIYANEGVAQMLFLQSDEACEVSYKDRGGKYQGQLGVTLPRA</sequence>
<dbReference type="GO" id="GO:0008829">
    <property type="term" value="F:dCTP deaminase activity"/>
    <property type="evidence" value="ECO:0000318"/>
    <property type="project" value="GO_Central"/>
</dbReference>
<keyword evidence="1" id="KW-0547">Nucleotide-binding</keyword>
<name>A8DVJ7_NEMVE</name>
<dbReference type="EMBL" id="DS478294">
    <property type="protein sequence ID" value="EDO25762.1"/>
    <property type="molecule type" value="Genomic_DNA"/>
</dbReference>
<dbReference type="HAMAP" id="MF_00146">
    <property type="entry name" value="dCTP_deaminase"/>
    <property type="match status" value="1"/>
</dbReference>
<keyword evidence="3" id="KW-0067">ATP-binding</keyword>
<evidence type="ECO:0000256" key="4">
    <source>
        <dbReference type="ARBA" id="ARBA00023080"/>
    </source>
</evidence>
<dbReference type="CDD" id="cd07557">
    <property type="entry name" value="trimeric_dUTPase"/>
    <property type="match status" value="1"/>
</dbReference>
<evidence type="ECO:0008006" key="7">
    <source>
        <dbReference type="Google" id="ProtNLM"/>
    </source>
</evidence>
<dbReference type="eggNOG" id="KOG3022">
    <property type="taxonomic scope" value="Eukaryota"/>
</dbReference>
<dbReference type="HOGENOM" id="CLU_909999_0_0_1"/>
<dbReference type="InterPro" id="IPR033704">
    <property type="entry name" value="dUTPase_trimeric"/>
</dbReference>
<organism evidence="5 6">
    <name type="scientific">Nematostella vectensis</name>
    <name type="common">Starlet sea anemone</name>
    <dbReference type="NCBI Taxonomy" id="45351"/>
    <lineage>
        <taxon>Eukaryota</taxon>
        <taxon>Metazoa</taxon>
        <taxon>Cnidaria</taxon>
        <taxon>Anthozoa</taxon>
        <taxon>Hexacorallia</taxon>
        <taxon>Actiniaria</taxon>
        <taxon>Edwardsiidae</taxon>
        <taxon>Nematostella</taxon>
    </lineage>
</organism>
<dbReference type="SUPFAM" id="SSF51283">
    <property type="entry name" value="dUTPase-like"/>
    <property type="match status" value="1"/>
</dbReference>
<dbReference type="GO" id="GO:0006229">
    <property type="term" value="P:dUTP biosynthetic process"/>
    <property type="evidence" value="ECO:0000318"/>
    <property type="project" value="GO_Central"/>
</dbReference>
<proteinExistence type="inferred from homology"/>
<dbReference type="Gene3D" id="3.40.50.300">
    <property type="entry name" value="P-loop containing nucleotide triphosphate hydrolases"/>
    <property type="match status" value="1"/>
</dbReference>
<dbReference type="PANTHER" id="PTHR42680:SF3">
    <property type="entry name" value="DCTP DEAMINASE"/>
    <property type="match status" value="1"/>
</dbReference>
<accession>A8DVJ7</accession>
<evidence type="ECO:0000256" key="1">
    <source>
        <dbReference type="ARBA" id="ARBA00022741"/>
    </source>
</evidence>
<dbReference type="GO" id="GO:0015949">
    <property type="term" value="P:nucleobase-containing small molecule interconversion"/>
    <property type="evidence" value="ECO:0000318"/>
    <property type="project" value="GO_Central"/>
</dbReference>
<reference evidence="5 6" key="1">
    <citation type="journal article" date="2007" name="Science">
        <title>Sea anemone genome reveals ancestral eumetazoan gene repertoire and genomic organization.</title>
        <authorList>
            <person name="Putnam N.H."/>
            <person name="Srivastava M."/>
            <person name="Hellsten U."/>
            <person name="Dirks B."/>
            <person name="Chapman J."/>
            <person name="Salamov A."/>
            <person name="Terry A."/>
            <person name="Shapiro H."/>
            <person name="Lindquist E."/>
            <person name="Kapitonov V.V."/>
            <person name="Jurka J."/>
            <person name="Genikhovich G."/>
            <person name="Grigoriev I.V."/>
            <person name="Lucas S.M."/>
            <person name="Steele R.E."/>
            <person name="Finnerty J.R."/>
            <person name="Technau U."/>
            <person name="Martindale M.Q."/>
            <person name="Rokhsar D.S."/>
        </authorList>
    </citation>
    <scope>NUCLEOTIDE SEQUENCE [LARGE SCALE GENOMIC DNA]</scope>
    <source>
        <strain evidence="6">CH2 X CH6</strain>
    </source>
</reference>
<evidence type="ECO:0000256" key="3">
    <source>
        <dbReference type="ARBA" id="ARBA00022840"/>
    </source>
</evidence>
<evidence type="ECO:0000313" key="5">
    <source>
        <dbReference type="EMBL" id="EDO25762.1"/>
    </source>
</evidence>